<protein>
    <submittedName>
        <fullName evidence="2">Universal stress protein</fullName>
    </submittedName>
</protein>
<gene>
    <name evidence="2" type="ORF">GG681_15130</name>
</gene>
<dbReference type="EMBL" id="WIXK01000009">
    <property type="protein sequence ID" value="MQY43978.1"/>
    <property type="molecule type" value="Genomic_DNA"/>
</dbReference>
<sequence length="275" mass="30193">MAIKNLLIAYNGGEASDSALHLALQMADKYDAHLTGIVAHGASSVTRNIPSWLSNSMRDSITEITAQRTNELAEKFRSRCAGKIAADRLHWIDVKEDPDRAVSDYSRMYDITVIGQYENLIAADELVLHPDRIAYEAGRPILVAPKSFRNPNIIEKAVVAWDGRRTAARAFFDAMQVLETKDSVEIVTVGNQGDFAQPKSIDLATILERHGVTANHHFIPAKGSIAETILSFCNDVKAGMLVTGAYQHSKLSEDLFGGVTSSIMKDTKIPLFLSH</sequence>
<evidence type="ECO:0000313" key="3">
    <source>
        <dbReference type="Proteomes" id="UP000436694"/>
    </source>
</evidence>
<comment type="similarity">
    <text evidence="1">Belongs to the universal stress protein A family.</text>
</comment>
<dbReference type="PANTHER" id="PTHR46268">
    <property type="entry name" value="STRESS RESPONSE PROTEIN NHAX"/>
    <property type="match status" value="1"/>
</dbReference>
<dbReference type="PANTHER" id="PTHR46268:SF15">
    <property type="entry name" value="UNIVERSAL STRESS PROTEIN HP_0031"/>
    <property type="match status" value="1"/>
</dbReference>
<dbReference type="RefSeq" id="WP_153548869.1">
    <property type="nucleotide sequence ID" value="NZ_WIXK01000009.1"/>
</dbReference>
<evidence type="ECO:0000256" key="1">
    <source>
        <dbReference type="ARBA" id="ARBA00008791"/>
    </source>
</evidence>
<dbReference type="Proteomes" id="UP000436694">
    <property type="component" value="Unassembled WGS sequence"/>
</dbReference>
<evidence type="ECO:0000313" key="2">
    <source>
        <dbReference type="EMBL" id="MQY43978.1"/>
    </source>
</evidence>
<name>A0A844AWQ0_9RHOB</name>
<dbReference type="SUPFAM" id="SSF52402">
    <property type="entry name" value="Adenine nucleotide alpha hydrolases-like"/>
    <property type="match status" value="2"/>
</dbReference>
<proteinExistence type="inferred from homology"/>
<dbReference type="AlphaFoldDB" id="A0A844AWQ0"/>
<reference evidence="2 3" key="1">
    <citation type="submission" date="2019-10" db="EMBL/GenBank/DDBJ databases">
        <title>Epibacterium sp. nov., isolated from seawater.</title>
        <authorList>
            <person name="Zhang X."/>
            <person name="Li N."/>
        </authorList>
    </citation>
    <scope>NUCLEOTIDE SEQUENCE [LARGE SCALE GENOMIC DNA]</scope>
    <source>
        <strain evidence="2 3">SM1969</strain>
    </source>
</reference>
<dbReference type="Gene3D" id="3.40.50.12370">
    <property type="match status" value="1"/>
</dbReference>
<accession>A0A844AWQ0</accession>
<organism evidence="2 3">
    <name type="scientific">Tritonibacter aquimaris</name>
    <dbReference type="NCBI Taxonomy" id="2663379"/>
    <lineage>
        <taxon>Bacteria</taxon>
        <taxon>Pseudomonadati</taxon>
        <taxon>Pseudomonadota</taxon>
        <taxon>Alphaproteobacteria</taxon>
        <taxon>Rhodobacterales</taxon>
        <taxon>Paracoccaceae</taxon>
        <taxon>Tritonibacter</taxon>
    </lineage>
</organism>
<dbReference type="CDD" id="cd00293">
    <property type="entry name" value="USP-like"/>
    <property type="match status" value="1"/>
</dbReference>
<comment type="caution">
    <text evidence="2">The sequence shown here is derived from an EMBL/GenBank/DDBJ whole genome shotgun (WGS) entry which is preliminary data.</text>
</comment>
<keyword evidence="3" id="KW-1185">Reference proteome</keyword>